<proteinExistence type="predicted"/>
<organism evidence="2 3">
    <name type="scientific">Shewanella eurypsychrophilus</name>
    <dbReference type="NCBI Taxonomy" id="2593656"/>
    <lineage>
        <taxon>Bacteria</taxon>
        <taxon>Pseudomonadati</taxon>
        <taxon>Pseudomonadota</taxon>
        <taxon>Gammaproteobacteria</taxon>
        <taxon>Alteromonadales</taxon>
        <taxon>Shewanellaceae</taxon>
        <taxon>Shewanella</taxon>
    </lineage>
</organism>
<reference evidence="2" key="1">
    <citation type="submission" date="2021-07" db="EMBL/GenBank/DDBJ databases">
        <title>Shewanella sp. YLB-07 whole genome sequence.</title>
        <authorList>
            <person name="Yu L."/>
        </authorList>
    </citation>
    <scope>NUCLEOTIDE SEQUENCE</scope>
    <source>
        <strain evidence="2">YLB-08</strain>
    </source>
</reference>
<evidence type="ECO:0000256" key="1">
    <source>
        <dbReference type="SAM" id="SignalP"/>
    </source>
</evidence>
<name>A0ABX6VEA7_9GAMM</name>
<gene>
    <name evidence="2" type="ORF">FM038_024690</name>
</gene>
<feature type="chain" id="PRO_5045344063" evidence="1">
    <location>
        <begin position="25"/>
        <end position="256"/>
    </location>
</feature>
<accession>A0ABX6VEA7</accession>
<keyword evidence="1" id="KW-0732">Signal</keyword>
<feature type="signal peptide" evidence="1">
    <location>
        <begin position="1"/>
        <end position="24"/>
    </location>
</feature>
<evidence type="ECO:0000313" key="3">
    <source>
        <dbReference type="Proteomes" id="UP000316416"/>
    </source>
</evidence>
<keyword evidence="3" id="KW-1185">Reference proteome</keyword>
<dbReference type="Pfam" id="PF03502">
    <property type="entry name" value="Channel_Tsx"/>
    <property type="match status" value="1"/>
</dbReference>
<sequence length="256" mass="27627">MNKLLKIAVPTLLACACASSMAQAEVFVQKTMVSTGYEALVGDAADNNPTQQDQIFARVASVTVADWGSAIGWLKFENFAEGAEAGNGESYVTTKAWMKVDKNIGDTPFNLWIQSFTIGNQATFEENLYLGASYDVGLGPVKGTVGLGAQYAYGHMSQGPANGYSFASMSGYALVLQLGMPMTKELSAKLYYEGQFNRSEEHQALGYDDTGFQAAVGAVYKLPLGFTTELVYKYRDNWGGLKDTGGLLFAEVSYSF</sequence>
<dbReference type="RefSeq" id="WP_142873353.1">
    <property type="nucleotide sequence ID" value="NZ_CP045503.2"/>
</dbReference>
<dbReference type="InterPro" id="IPR018013">
    <property type="entry name" value="Channel_Tsx-like"/>
</dbReference>
<dbReference type="Proteomes" id="UP000316416">
    <property type="component" value="Chromosome"/>
</dbReference>
<dbReference type="PROSITE" id="PS51257">
    <property type="entry name" value="PROKAR_LIPOPROTEIN"/>
    <property type="match status" value="1"/>
</dbReference>
<dbReference type="EMBL" id="CP045503">
    <property type="protein sequence ID" value="QPG60178.1"/>
    <property type="molecule type" value="Genomic_DNA"/>
</dbReference>
<evidence type="ECO:0000313" key="2">
    <source>
        <dbReference type="EMBL" id="QPG60178.1"/>
    </source>
</evidence>
<protein>
    <submittedName>
        <fullName evidence="2">Outer membrane protein OmpK</fullName>
    </submittedName>
</protein>